<comment type="similarity">
    <text evidence="2">Belongs to the class-II fumarase/aspartase family.</text>
</comment>
<dbReference type="InterPro" id="IPR022761">
    <property type="entry name" value="Fumarate_lyase_N"/>
</dbReference>
<dbReference type="InterPro" id="IPR020557">
    <property type="entry name" value="Fumarate_lyase_CS"/>
</dbReference>
<keyword evidence="5" id="KW-1185">Reference proteome</keyword>
<dbReference type="RefSeq" id="WP_128220279.1">
    <property type="nucleotide sequence ID" value="NZ_CP034929.1"/>
</dbReference>
<evidence type="ECO:0000259" key="3">
    <source>
        <dbReference type="Pfam" id="PF00206"/>
    </source>
</evidence>
<organism evidence="4 5">
    <name type="scientific">Nocardioides yefusunii</name>
    <dbReference type="NCBI Taxonomy" id="2500546"/>
    <lineage>
        <taxon>Bacteria</taxon>
        <taxon>Bacillati</taxon>
        <taxon>Actinomycetota</taxon>
        <taxon>Actinomycetes</taxon>
        <taxon>Propionibacteriales</taxon>
        <taxon>Nocardioidaceae</taxon>
        <taxon>Nocardioides</taxon>
    </lineage>
</organism>
<dbReference type="Proteomes" id="UP001596098">
    <property type="component" value="Unassembled WGS sequence"/>
</dbReference>
<evidence type="ECO:0000256" key="1">
    <source>
        <dbReference type="ARBA" id="ARBA00023239"/>
    </source>
</evidence>
<dbReference type="GO" id="GO:0016829">
    <property type="term" value="F:lyase activity"/>
    <property type="evidence" value="ECO:0007669"/>
    <property type="project" value="UniProtKB-KW"/>
</dbReference>
<feature type="domain" description="Fumarate lyase N-terminal" evidence="3">
    <location>
        <begin position="80"/>
        <end position="272"/>
    </location>
</feature>
<dbReference type="PROSITE" id="PS00163">
    <property type="entry name" value="FUMARATE_LYASES"/>
    <property type="match status" value="1"/>
</dbReference>
<dbReference type="EMBL" id="JBHSQI010000001">
    <property type="protein sequence ID" value="MFC6152189.1"/>
    <property type="molecule type" value="Genomic_DNA"/>
</dbReference>
<accession>A0ABW1QTL6</accession>
<gene>
    <name evidence="4" type="ORF">ACFPWU_00710</name>
</gene>
<dbReference type="PANTHER" id="PTHR43172:SF2">
    <property type="entry name" value="ADENYLOSUCCINATE LYASE C-TERMINAL DOMAIN-CONTAINING PROTEIN"/>
    <property type="match status" value="1"/>
</dbReference>
<protein>
    <submittedName>
        <fullName evidence="4">Lyase family protein</fullName>
    </submittedName>
</protein>
<dbReference type="InterPro" id="IPR008948">
    <property type="entry name" value="L-Aspartase-like"/>
</dbReference>
<dbReference type="InterPro" id="IPR000362">
    <property type="entry name" value="Fumarate_lyase_fam"/>
</dbReference>
<evidence type="ECO:0000313" key="4">
    <source>
        <dbReference type="EMBL" id="MFC6152189.1"/>
    </source>
</evidence>
<keyword evidence="1 4" id="KW-0456">Lyase</keyword>
<comment type="caution">
    <text evidence="4">The sequence shown here is derived from an EMBL/GenBank/DDBJ whole genome shotgun (WGS) entry which is preliminary data.</text>
</comment>
<sequence>MADLFWPGAERAGTHFDAPSFLNAMVRTEEAWLRVLGRQADLTGTLTTEDLRDLALGAEAGGNPVLDIAKLVRERSGESIAHRGLTSQDVVDSALMLLAKESTETLRQDLAAAIEALISLVVTHADTPMAARTLTQHAVPTTFGLRAATWLTGLLDATDDVLALTFPVQFGGAAGTLAAAVELGLDPTLSRSKFAGLLGLEPALPWHTTRRSITRIGDAYTATTDALARISNDVLALGRPEVRELSEGTGGGSSTMPHKQNPVLSTLIRRAALTTPQLAAALHAASADQVDERSVGGWHVEWSTLSELVRRTLVATSQAVDLLTGLKVHTERMAETAAASREDLLAEQRTMATIAGHEPTGDYLGAARSICDDVVARAEALLPRLD</sequence>
<evidence type="ECO:0000313" key="5">
    <source>
        <dbReference type="Proteomes" id="UP001596098"/>
    </source>
</evidence>
<name>A0ABW1QTL6_9ACTN</name>
<dbReference type="PRINTS" id="PR00149">
    <property type="entry name" value="FUMRATELYASE"/>
</dbReference>
<reference evidence="5" key="1">
    <citation type="journal article" date="2019" name="Int. J. Syst. Evol. Microbiol.">
        <title>The Global Catalogue of Microorganisms (GCM) 10K type strain sequencing project: providing services to taxonomists for standard genome sequencing and annotation.</title>
        <authorList>
            <consortium name="The Broad Institute Genomics Platform"/>
            <consortium name="The Broad Institute Genome Sequencing Center for Infectious Disease"/>
            <person name="Wu L."/>
            <person name="Ma J."/>
        </authorList>
    </citation>
    <scope>NUCLEOTIDE SEQUENCE [LARGE SCALE GENOMIC DNA]</scope>
    <source>
        <strain evidence="5">DFY28</strain>
    </source>
</reference>
<dbReference type="Gene3D" id="1.20.200.10">
    <property type="entry name" value="Fumarase/aspartase (Central domain)"/>
    <property type="match status" value="1"/>
</dbReference>
<proteinExistence type="inferred from homology"/>
<evidence type="ECO:0000256" key="2">
    <source>
        <dbReference type="ARBA" id="ARBA00034772"/>
    </source>
</evidence>
<dbReference type="Pfam" id="PF00206">
    <property type="entry name" value="Lyase_1"/>
    <property type="match status" value="1"/>
</dbReference>
<dbReference type="SUPFAM" id="SSF48557">
    <property type="entry name" value="L-aspartase-like"/>
    <property type="match status" value="1"/>
</dbReference>
<dbReference type="PANTHER" id="PTHR43172">
    <property type="entry name" value="ADENYLOSUCCINATE LYASE"/>
    <property type="match status" value="1"/>
</dbReference>